<gene>
    <name evidence="1" type="ORF">D3875_10780</name>
</gene>
<organism evidence="1 2">
    <name type="scientific">Deinococcus cavernae</name>
    <dbReference type="NCBI Taxonomy" id="2320857"/>
    <lineage>
        <taxon>Bacteria</taxon>
        <taxon>Thermotogati</taxon>
        <taxon>Deinococcota</taxon>
        <taxon>Deinococci</taxon>
        <taxon>Deinococcales</taxon>
        <taxon>Deinococcaceae</taxon>
        <taxon>Deinococcus</taxon>
    </lineage>
</organism>
<comment type="caution">
    <text evidence="1">The sequence shown here is derived from an EMBL/GenBank/DDBJ whole genome shotgun (WGS) entry which is preliminary data.</text>
</comment>
<keyword evidence="2" id="KW-1185">Reference proteome</keyword>
<evidence type="ECO:0000313" key="2">
    <source>
        <dbReference type="Proteomes" id="UP000286287"/>
    </source>
</evidence>
<accession>A0A418V7A3</accession>
<dbReference type="Proteomes" id="UP000286287">
    <property type="component" value="Unassembled WGS sequence"/>
</dbReference>
<dbReference type="EMBL" id="QYUJ01000014">
    <property type="protein sequence ID" value="RJF71972.1"/>
    <property type="molecule type" value="Genomic_DNA"/>
</dbReference>
<proteinExistence type="predicted"/>
<reference evidence="1 2" key="1">
    <citation type="submission" date="2018-09" db="EMBL/GenBank/DDBJ databases">
        <authorList>
            <person name="Zhu H."/>
        </authorList>
    </citation>
    <scope>NUCLEOTIDE SEQUENCE [LARGE SCALE GENOMIC DNA]</scope>
    <source>
        <strain evidence="1 2">K2S05-167</strain>
    </source>
</reference>
<evidence type="ECO:0000313" key="1">
    <source>
        <dbReference type="EMBL" id="RJF71972.1"/>
    </source>
</evidence>
<protein>
    <submittedName>
        <fullName evidence="1">Uncharacterized protein</fullName>
    </submittedName>
</protein>
<name>A0A418V7A3_9DEIO</name>
<dbReference type="AlphaFoldDB" id="A0A418V7A3"/>
<sequence>MPRRLMLIGVGEAGAFAVIMGSMTPEPVRRALLNIRSGGQQLKVDILRSGLVRLTVTGRGGGELLCETLEDLLLDAAASPLLGQEPYEQLCWELDMMALRGDGNH</sequence>